<comment type="caution">
    <text evidence="1">The sequence shown here is derived from an EMBL/GenBank/DDBJ whole genome shotgun (WGS) entry which is preliminary data.</text>
</comment>
<dbReference type="EMBL" id="QEAM01000051">
    <property type="protein sequence ID" value="TPX48509.1"/>
    <property type="molecule type" value="Genomic_DNA"/>
</dbReference>
<dbReference type="Proteomes" id="UP000317494">
    <property type="component" value="Unassembled WGS sequence"/>
</dbReference>
<proteinExistence type="predicted"/>
<organism evidence="1 4">
    <name type="scientific">Synchytrium endobioticum</name>
    <dbReference type="NCBI Taxonomy" id="286115"/>
    <lineage>
        <taxon>Eukaryota</taxon>
        <taxon>Fungi</taxon>
        <taxon>Fungi incertae sedis</taxon>
        <taxon>Chytridiomycota</taxon>
        <taxon>Chytridiomycota incertae sedis</taxon>
        <taxon>Chytridiomycetes</taxon>
        <taxon>Synchytriales</taxon>
        <taxon>Synchytriaceae</taxon>
        <taxon>Synchytrium</taxon>
    </lineage>
</organism>
<dbReference type="PANTHER" id="PTHR14614">
    <property type="entry name" value="HEPATOCELLULAR CARCINOMA-ASSOCIATED ANTIGEN"/>
    <property type="match status" value="1"/>
</dbReference>
<gene>
    <name evidence="1" type="ORF">SeLEV6574_g01991</name>
    <name evidence="2" type="ORF">SeMB42_g02053</name>
</gene>
<keyword evidence="3" id="KW-1185">Reference proteome</keyword>
<sequence>MINGKIWDSAYTLSRYLISHPHLVASKRVLDLSAGVGILSLVAASSGAFKVVATELRKAMRLLYDNIHHSGYENAETHVLEWGDVIAVDKIGRFDVILGSDIVYEVEHFDALVYTLRMLVSADGIVMLMYKVRGMNDEEVMKFVDRMKVFFEVCEGLVDEFISGVGCNLLICKLQQQ</sequence>
<evidence type="ECO:0000313" key="4">
    <source>
        <dbReference type="Proteomes" id="UP000320475"/>
    </source>
</evidence>
<dbReference type="STRING" id="286115.A0A507DA14"/>
<protein>
    <submittedName>
        <fullName evidence="1">Uncharacterized protein</fullName>
    </submittedName>
</protein>
<accession>A0A507DA14</accession>
<name>A0A507DA14_9FUNG</name>
<evidence type="ECO:0000313" key="1">
    <source>
        <dbReference type="EMBL" id="TPX48509.1"/>
    </source>
</evidence>
<evidence type="ECO:0000313" key="3">
    <source>
        <dbReference type="Proteomes" id="UP000317494"/>
    </source>
</evidence>
<evidence type="ECO:0000313" key="2">
    <source>
        <dbReference type="EMBL" id="TPX50961.1"/>
    </source>
</evidence>
<dbReference type="InterPro" id="IPR019410">
    <property type="entry name" value="Methyltransf_16"/>
</dbReference>
<dbReference type="InterPro" id="IPR029063">
    <property type="entry name" value="SAM-dependent_MTases_sf"/>
</dbReference>
<dbReference type="OrthoDB" id="407325at2759"/>
<dbReference type="SUPFAM" id="SSF53335">
    <property type="entry name" value="S-adenosyl-L-methionine-dependent methyltransferases"/>
    <property type="match status" value="1"/>
</dbReference>
<dbReference type="PANTHER" id="PTHR14614:SF132">
    <property type="entry name" value="PROTEIN-LYSINE METHYLTRANSFERASE C42C1.13"/>
    <property type="match status" value="1"/>
</dbReference>
<reference evidence="3 4" key="1">
    <citation type="journal article" date="2019" name="Sci. Rep.">
        <title>Comparative genomics of chytrid fungi reveal insights into the obligate biotrophic and pathogenic lifestyle of Synchytrium endobioticum.</title>
        <authorList>
            <person name="van de Vossenberg B.T.L.H."/>
            <person name="Warris S."/>
            <person name="Nguyen H.D.T."/>
            <person name="van Gent-Pelzer M.P.E."/>
            <person name="Joly D.L."/>
            <person name="van de Geest H.C."/>
            <person name="Bonants P.J.M."/>
            <person name="Smith D.S."/>
            <person name="Levesque C.A."/>
            <person name="van der Lee T.A.J."/>
        </authorList>
    </citation>
    <scope>NUCLEOTIDE SEQUENCE [LARGE SCALE GENOMIC DNA]</scope>
    <source>
        <strain evidence="1 4">LEV6574</strain>
        <strain evidence="2 3">MB42</strain>
    </source>
</reference>
<dbReference type="Gene3D" id="3.40.50.150">
    <property type="entry name" value="Vaccinia Virus protein VP39"/>
    <property type="match status" value="1"/>
</dbReference>
<dbReference type="CDD" id="cd02440">
    <property type="entry name" value="AdoMet_MTases"/>
    <property type="match status" value="1"/>
</dbReference>
<dbReference type="VEuPathDB" id="FungiDB:SeMB42_g02053"/>
<dbReference type="Proteomes" id="UP000320475">
    <property type="component" value="Unassembled WGS sequence"/>
</dbReference>
<dbReference type="EMBL" id="QEAN01000060">
    <property type="protein sequence ID" value="TPX50961.1"/>
    <property type="molecule type" value="Genomic_DNA"/>
</dbReference>
<dbReference type="Pfam" id="PF10294">
    <property type="entry name" value="Methyltransf_16"/>
    <property type="match status" value="1"/>
</dbReference>
<dbReference type="AlphaFoldDB" id="A0A507DA14"/>